<keyword evidence="5" id="KW-1185">Reference proteome</keyword>
<dbReference type="PROSITE" id="PS50977">
    <property type="entry name" value="HTH_TETR_2"/>
    <property type="match status" value="1"/>
</dbReference>
<dbReference type="InterPro" id="IPR050109">
    <property type="entry name" value="HTH-type_TetR-like_transc_reg"/>
</dbReference>
<accession>A0ABX1L510</accession>
<feature type="DNA-binding region" description="H-T-H motif" evidence="2">
    <location>
        <begin position="45"/>
        <end position="64"/>
    </location>
</feature>
<dbReference type="Pfam" id="PF00440">
    <property type="entry name" value="TetR_N"/>
    <property type="match status" value="1"/>
</dbReference>
<evidence type="ECO:0000256" key="1">
    <source>
        <dbReference type="ARBA" id="ARBA00023125"/>
    </source>
</evidence>
<sequence length="216" mass="24268">MAEEMNIQSAFQSVMAANQDIPPKQKQVLAASLALFAQQGFANTTTKQIAARAGVAEGTVYRRYKTKDELLAAILAPFMTEVFPRLIKEFAQDVVSQPYMTRHEMIESIVVDRMAFIQKNGAILRILIREISVRKDLRSQFVSHAAPLLQDNLFPVLDRLKARGELVDWPDSRIAQFMIGTMLTELFRRLLLSEDDAAAVSVIIEFLEKGLAPTTK</sequence>
<dbReference type="Gene3D" id="1.10.357.10">
    <property type="entry name" value="Tetracycline Repressor, domain 2"/>
    <property type="match status" value="1"/>
</dbReference>
<evidence type="ECO:0000313" key="5">
    <source>
        <dbReference type="Proteomes" id="UP000707477"/>
    </source>
</evidence>
<name>A0ABX1L510_9LACO</name>
<dbReference type="InterPro" id="IPR036271">
    <property type="entry name" value="Tet_transcr_reg_TetR-rel_C_sf"/>
</dbReference>
<proteinExistence type="predicted"/>
<dbReference type="RefSeq" id="WP_168849337.1">
    <property type="nucleotide sequence ID" value="NZ_JAAVSD010000005.1"/>
</dbReference>
<comment type="caution">
    <text evidence="4">The sequence shown here is derived from an EMBL/GenBank/DDBJ whole genome shotgun (WGS) entry which is preliminary data.</text>
</comment>
<evidence type="ECO:0000259" key="3">
    <source>
        <dbReference type="PROSITE" id="PS50977"/>
    </source>
</evidence>
<feature type="domain" description="HTH tetR-type" evidence="3">
    <location>
        <begin position="22"/>
        <end position="82"/>
    </location>
</feature>
<protein>
    <submittedName>
        <fullName evidence="4">TetR/AcrR family transcriptional regulator</fullName>
    </submittedName>
</protein>
<dbReference type="InterPro" id="IPR001647">
    <property type="entry name" value="HTH_TetR"/>
</dbReference>
<dbReference type="PANTHER" id="PTHR30055:SF222">
    <property type="entry name" value="REGULATORY PROTEIN"/>
    <property type="match status" value="1"/>
</dbReference>
<dbReference type="PRINTS" id="PR00455">
    <property type="entry name" value="HTHTETR"/>
</dbReference>
<dbReference type="PANTHER" id="PTHR30055">
    <property type="entry name" value="HTH-TYPE TRANSCRIPTIONAL REGULATOR RUTR"/>
    <property type="match status" value="1"/>
</dbReference>
<dbReference type="SUPFAM" id="SSF48498">
    <property type="entry name" value="Tetracyclin repressor-like, C-terminal domain"/>
    <property type="match status" value="1"/>
</dbReference>
<keyword evidence="1 2" id="KW-0238">DNA-binding</keyword>
<dbReference type="SUPFAM" id="SSF46689">
    <property type="entry name" value="Homeodomain-like"/>
    <property type="match status" value="1"/>
</dbReference>
<organism evidence="4 5">
    <name type="scientific">Levilactobacillus tujiorum</name>
    <dbReference type="NCBI Taxonomy" id="2912243"/>
    <lineage>
        <taxon>Bacteria</taxon>
        <taxon>Bacillati</taxon>
        <taxon>Bacillota</taxon>
        <taxon>Bacilli</taxon>
        <taxon>Lactobacillales</taxon>
        <taxon>Lactobacillaceae</taxon>
        <taxon>Levilactobacillus</taxon>
    </lineage>
</organism>
<evidence type="ECO:0000313" key="4">
    <source>
        <dbReference type="EMBL" id="NLR29102.1"/>
    </source>
</evidence>
<gene>
    <name evidence="4" type="ORF">HEQ44_02775</name>
</gene>
<reference evidence="4 5" key="1">
    <citation type="submission" date="2020-03" db="EMBL/GenBank/DDBJ databases">
        <authorList>
            <person name="Zhang Z."/>
            <person name="Guo Z."/>
            <person name="Hou Q."/>
            <person name="Shen X."/>
        </authorList>
    </citation>
    <scope>NUCLEOTIDE SEQUENCE [LARGE SCALE GENOMIC DNA]</scope>
    <source>
        <strain evidence="4 5">HBUAS51329</strain>
    </source>
</reference>
<dbReference type="EMBL" id="JAAVSD010000005">
    <property type="protein sequence ID" value="NLR29102.1"/>
    <property type="molecule type" value="Genomic_DNA"/>
</dbReference>
<evidence type="ECO:0000256" key="2">
    <source>
        <dbReference type="PROSITE-ProRule" id="PRU00335"/>
    </source>
</evidence>
<dbReference type="Proteomes" id="UP000707477">
    <property type="component" value="Unassembled WGS sequence"/>
</dbReference>
<dbReference type="InterPro" id="IPR009057">
    <property type="entry name" value="Homeodomain-like_sf"/>
</dbReference>